<evidence type="ECO:0000256" key="4">
    <source>
        <dbReference type="ARBA" id="ARBA00022679"/>
    </source>
</evidence>
<proteinExistence type="inferred from homology"/>
<evidence type="ECO:0000256" key="1">
    <source>
        <dbReference type="ARBA" id="ARBA00006485"/>
    </source>
</evidence>
<dbReference type="InterPro" id="IPR050108">
    <property type="entry name" value="CDK"/>
</dbReference>
<dbReference type="InterPro" id="IPR000719">
    <property type="entry name" value="Prot_kinase_dom"/>
</dbReference>
<dbReference type="FunFam" id="1.10.510.10:FF:000574">
    <property type="entry name" value="Cell division related protein kinase 2"/>
    <property type="match status" value="1"/>
</dbReference>
<accession>C4V7Y9</accession>
<dbReference type="HOGENOM" id="CLU_000288_181_1_1"/>
<dbReference type="GO" id="GO:0005524">
    <property type="term" value="F:ATP binding"/>
    <property type="evidence" value="ECO:0007669"/>
    <property type="project" value="UniProtKB-UniRule"/>
</dbReference>
<dbReference type="SUPFAM" id="SSF56112">
    <property type="entry name" value="Protein kinase-like (PK-like)"/>
    <property type="match status" value="1"/>
</dbReference>
<evidence type="ECO:0000256" key="8">
    <source>
        <dbReference type="ARBA" id="ARBA00047811"/>
    </source>
</evidence>
<keyword evidence="3 11" id="KW-0723">Serine/threonine-protein kinase</keyword>
<dbReference type="PANTHER" id="PTHR24056">
    <property type="entry name" value="CELL DIVISION PROTEIN KINASE"/>
    <property type="match status" value="1"/>
</dbReference>
<evidence type="ECO:0000256" key="5">
    <source>
        <dbReference type="ARBA" id="ARBA00022741"/>
    </source>
</evidence>
<evidence type="ECO:0000259" key="12">
    <source>
        <dbReference type="PROSITE" id="PS50011"/>
    </source>
</evidence>
<dbReference type="Gene3D" id="1.10.510.10">
    <property type="entry name" value="Transferase(Phosphotransferase) domain 1"/>
    <property type="match status" value="1"/>
</dbReference>
<dbReference type="InterPro" id="IPR017441">
    <property type="entry name" value="Protein_kinase_ATP_BS"/>
</dbReference>
<dbReference type="FunFam" id="3.30.200.20:FF:000215">
    <property type="entry name" value="Cyclin-dependent kinase 2 (CDK2L)"/>
    <property type="match status" value="1"/>
</dbReference>
<dbReference type="OrthoDB" id="1732493at2759"/>
<dbReference type="GO" id="GO:0004693">
    <property type="term" value="F:cyclin-dependent protein serine/threonine kinase activity"/>
    <property type="evidence" value="ECO:0007669"/>
    <property type="project" value="UniProtKB-EC"/>
</dbReference>
<dbReference type="Gene3D" id="3.30.200.20">
    <property type="entry name" value="Phosphorylase Kinase, domain 1"/>
    <property type="match status" value="1"/>
</dbReference>
<keyword evidence="5 10" id="KW-0547">Nucleotide-binding</keyword>
<dbReference type="VEuPathDB" id="MicrosporidiaDB:NCER_100587"/>
<reference evidence="14" key="1">
    <citation type="journal article" date="2009" name="PLoS Pathog.">
        <title>Genomic analyses of the microsporidian Nosema ceranae, an emergent pathogen of honey bees.</title>
        <authorList>
            <person name="Cornman R.S."/>
            <person name="Chen Y.P."/>
            <person name="Schatz M.C."/>
            <person name="Street C."/>
            <person name="Zhao Y."/>
            <person name="Desany B."/>
            <person name="Egholm M."/>
            <person name="Hutchison S."/>
            <person name="Pettis J.S."/>
            <person name="Lipkin W.I."/>
            <person name="Evans J.D."/>
        </authorList>
    </citation>
    <scope>NUCLEOTIDE SEQUENCE [LARGE SCALE GENOMIC DNA]</scope>
    <source>
        <strain evidence="14">BRL01</strain>
    </source>
</reference>
<evidence type="ECO:0000256" key="3">
    <source>
        <dbReference type="ARBA" id="ARBA00022527"/>
    </source>
</evidence>
<protein>
    <recommendedName>
        <fullName evidence="2">cyclin-dependent kinase</fullName>
        <ecNumber evidence="2">2.7.11.22</ecNumber>
    </recommendedName>
</protein>
<dbReference type="PROSITE" id="PS00108">
    <property type="entry name" value="PROTEIN_KINASE_ST"/>
    <property type="match status" value="1"/>
</dbReference>
<dbReference type="PROSITE" id="PS50011">
    <property type="entry name" value="PROTEIN_KINASE_DOM"/>
    <property type="match status" value="1"/>
</dbReference>
<evidence type="ECO:0000256" key="11">
    <source>
        <dbReference type="RuleBase" id="RU000304"/>
    </source>
</evidence>
<evidence type="ECO:0000256" key="6">
    <source>
        <dbReference type="ARBA" id="ARBA00022777"/>
    </source>
</evidence>
<evidence type="ECO:0000313" key="13">
    <source>
        <dbReference type="EMBL" id="EEQ82656.1"/>
    </source>
</evidence>
<dbReference type="Pfam" id="PF00069">
    <property type="entry name" value="Pkinase"/>
    <property type="match status" value="1"/>
</dbReference>
<comment type="catalytic activity">
    <reaction evidence="8">
        <text>L-threonyl-[protein] + ATP = O-phospho-L-threonyl-[protein] + ADP + H(+)</text>
        <dbReference type="Rhea" id="RHEA:46608"/>
        <dbReference type="Rhea" id="RHEA-COMP:11060"/>
        <dbReference type="Rhea" id="RHEA-COMP:11605"/>
        <dbReference type="ChEBI" id="CHEBI:15378"/>
        <dbReference type="ChEBI" id="CHEBI:30013"/>
        <dbReference type="ChEBI" id="CHEBI:30616"/>
        <dbReference type="ChEBI" id="CHEBI:61977"/>
        <dbReference type="ChEBI" id="CHEBI:456216"/>
        <dbReference type="EC" id="2.7.11.22"/>
    </reaction>
</comment>
<dbReference type="EMBL" id="ACOL01000034">
    <property type="protein sequence ID" value="EEQ82656.1"/>
    <property type="molecule type" value="Genomic_DNA"/>
</dbReference>
<dbReference type="SMART" id="SM00220">
    <property type="entry name" value="S_TKc"/>
    <property type="match status" value="1"/>
</dbReference>
<feature type="binding site" evidence="10">
    <location>
        <position position="41"/>
    </location>
    <ligand>
        <name>ATP</name>
        <dbReference type="ChEBI" id="CHEBI:30616"/>
    </ligand>
</feature>
<name>C4V7Y9_VAIC1</name>
<keyword evidence="4" id="KW-0808">Transferase</keyword>
<dbReference type="InterPro" id="IPR011009">
    <property type="entry name" value="Kinase-like_dom_sf"/>
</dbReference>
<dbReference type="STRING" id="578460.C4V7Y9"/>
<dbReference type="KEGG" id="nce:NCER_100587"/>
<keyword evidence="6" id="KW-0418">Kinase</keyword>
<organism evidence="14">
    <name type="scientific">Vairimorpha ceranae (strain BRL01)</name>
    <name type="common">Microsporidian parasite</name>
    <name type="synonym">Nosema ceranae</name>
    <dbReference type="NCBI Taxonomy" id="578460"/>
    <lineage>
        <taxon>Eukaryota</taxon>
        <taxon>Fungi</taxon>
        <taxon>Fungi incertae sedis</taxon>
        <taxon>Microsporidia</taxon>
        <taxon>Nosematidae</taxon>
        <taxon>Vairimorpha</taxon>
    </lineage>
</organism>
<dbReference type="EC" id="2.7.11.22" evidence="2"/>
<dbReference type="InParanoid" id="C4V7Y9"/>
<dbReference type="GO" id="GO:0005634">
    <property type="term" value="C:nucleus"/>
    <property type="evidence" value="ECO:0007669"/>
    <property type="project" value="TreeGrafter"/>
</dbReference>
<keyword evidence="7 10" id="KW-0067">ATP-binding</keyword>
<evidence type="ECO:0000256" key="2">
    <source>
        <dbReference type="ARBA" id="ARBA00012425"/>
    </source>
</evidence>
<sequence>MSFICIPMSDSFQKIEKIGEGTYGVVYKAKERKTGKIVALKKIRLENESEGIPPTTIREILLLKNLKHPTIVSLDDVIYNINKMYLVFEYIDMDLRQYLDNLYREEKLMDLNILKKMVYQLITAIHFCHSKNIFHRDLKPQNLLIDTYGNLKLADFGLARLASIPLRTYTTEVVTLWYRPPDLLLGSKHYDSSVDVWSAACIIAEMILLRPLFSGDSEIEQLLKIFKILGTPSNVNWKNVESLPNYQASFPKYKAIPLGEILTIDEDLINLLENMFIYDPIIRISAQQALNHKFFEDFVAFNN</sequence>
<comment type="similarity">
    <text evidence="1">Belongs to the protein kinase superfamily. CMGC Ser/Thr protein kinase family. CDC2/CDKX subfamily.</text>
</comment>
<comment type="catalytic activity">
    <reaction evidence="9">
        <text>L-seryl-[protein] + ATP = O-phospho-L-seryl-[protein] + ADP + H(+)</text>
        <dbReference type="Rhea" id="RHEA:17989"/>
        <dbReference type="Rhea" id="RHEA-COMP:9863"/>
        <dbReference type="Rhea" id="RHEA-COMP:11604"/>
        <dbReference type="ChEBI" id="CHEBI:15378"/>
        <dbReference type="ChEBI" id="CHEBI:29999"/>
        <dbReference type="ChEBI" id="CHEBI:30616"/>
        <dbReference type="ChEBI" id="CHEBI:83421"/>
        <dbReference type="ChEBI" id="CHEBI:456216"/>
        <dbReference type="EC" id="2.7.11.22"/>
    </reaction>
</comment>
<dbReference type="PROSITE" id="PS00107">
    <property type="entry name" value="PROTEIN_KINASE_ATP"/>
    <property type="match status" value="1"/>
</dbReference>
<dbReference type="CDD" id="cd07829">
    <property type="entry name" value="STKc_CDK_like"/>
    <property type="match status" value="1"/>
</dbReference>
<dbReference type="FunCoup" id="C4V7Y9">
    <property type="interactions" value="249"/>
</dbReference>
<dbReference type="InterPro" id="IPR008271">
    <property type="entry name" value="Ser/Thr_kinase_AS"/>
</dbReference>
<evidence type="ECO:0000313" key="14">
    <source>
        <dbReference type="Proteomes" id="UP000009082"/>
    </source>
</evidence>
<evidence type="ECO:0000256" key="7">
    <source>
        <dbReference type="ARBA" id="ARBA00022840"/>
    </source>
</evidence>
<feature type="domain" description="Protein kinase" evidence="12">
    <location>
        <begin position="12"/>
        <end position="295"/>
    </location>
</feature>
<dbReference type="AlphaFoldDB" id="C4V7Y9"/>
<dbReference type="Proteomes" id="UP000009082">
    <property type="component" value="Unassembled WGS sequence"/>
</dbReference>
<evidence type="ECO:0000256" key="9">
    <source>
        <dbReference type="ARBA" id="ARBA00048367"/>
    </source>
</evidence>
<dbReference type="OMA" id="WSLACIY"/>
<gene>
    <name evidence="13" type="ORF">NCER_100587</name>
</gene>
<evidence type="ECO:0000256" key="10">
    <source>
        <dbReference type="PROSITE-ProRule" id="PRU10141"/>
    </source>
</evidence>